<feature type="domain" description="Ribosomal protein mS38 C-terminal" evidence="6">
    <location>
        <begin position="107"/>
        <end position="134"/>
    </location>
</feature>
<evidence type="ECO:0000256" key="1">
    <source>
        <dbReference type="ARBA" id="ARBA00004173"/>
    </source>
</evidence>
<reference evidence="7 11" key="1">
    <citation type="journal article" date="2011" name="Nature">
        <title>The Medicago genome provides insight into the evolution of rhizobial symbioses.</title>
        <authorList>
            <person name="Young N.D."/>
            <person name="Debelle F."/>
            <person name="Oldroyd G.E."/>
            <person name="Geurts R."/>
            <person name="Cannon S.B."/>
            <person name="Udvardi M.K."/>
            <person name="Benedito V.A."/>
            <person name="Mayer K.F."/>
            <person name="Gouzy J."/>
            <person name="Schoof H."/>
            <person name="Van de Peer Y."/>
            <person name="Proost S."/>
            <person name="Cook D.R."/>
            <person name="Meyers B.C."/>
            <person name="Spannagl M."/>
            <person name="Cheung F."/>
            <person name="De Mita S."/>
            <person name="Krishnakumar V."/>
            <person name="Gundlach H."/>
            <person name="Zhou S."/>
            <person name="Mudge J."/>
            <person name="Bharti A.K."/>
            <person name="Murray J.D."/>
            <person name="Naoumkina M.A."/>
            <person name="Rosen B."/>
            <person name="Silverstein K.A."/>
            <person name="Tang H."/>
            <person name="Rombauts S."/>
            <person name="Zhao P.X."/>
            <person name="Zhou P."/>
            <person name="Barbe V."/>
            <person name="Bardou P."/>
            <person name="Bechner M."/>
            <person name="Bellec A."/>
            <person name="Berger A."/>
            <person name="Berges H."/>
            <person name="Bidwell S."/>
            <person name="Bisseling T."/>
            <person name="Choisne N."/>
            <person name="Couloux A."/>
            <person name="Denny R."/>
            <person name="Deshpande S."/>
            <person name="Dai X."/>
            <person name="Doyle J.J."/>
            <person name="Dudez A.M."/>
            <person name="Farmer A.D."/>
            <person name="Fouteau S."/>
            <person name="Franken C."/>
            <person name="Gibelin C."/>
            <person name="Gish J."/>
            <person name="Goldstein S."/>
            <person name="Gonzalez A.J."/>
            <person name="Green P.J."/>
            <person name="Hallab A."/>
            <person name="Hartog M."/>
            <person name="Hua A."/>
            <person name="Humphray S.J."/>
            <person name="Jeong D.H."/>
            <person name="Jing Y."/>
            <person name="Jocker A."/>
            <person name="Kenton S.M."/>
            <person name="Kim D.J."/>
            <person name="Klee K."/>
            <person name="Lai H."/>
            <person name="Lang C."/>
            <person name="Lin S."/>
            <person name="Macmil S.L."/>
            <person name="Magdelenat G."/>
            <person name="Matthews L."/>
            <person name="McCorrison J."/>
            <person name="Monaghan E.L."/>
            <person name="Mun J.H."/>
            <person name="Najar F.Z."/>
            <person name="Nicholson C."/>
            <person name="Noirot C."/>
            <person name="O'Bleness M."/>
            <person name="Paule C.R."/>
            <person name="Poulain J."/>
            <person name="Prion F."/>
            <person name="Qin B."/>
            <person name="Qu C."/>
            <person name="Retzel E.F."/>
            <person name="Riddle C."/>
            <person name="Sallet E."/>
            <person name="Samain S."/>
            <person name="Samson N."/>
            <person name="Sanders I."/>
            <person name="Saurat O."/>
            <person name="Scarpelli C."/>
            <person name="Schiex T."/>
            <person name="Segurens B."/>
            <person name="Severin A.J."/>
            <person name="Sherrier D.J."/>
            <person name="Shi R."/>
            <person name="Sims S."/>
            <person name="Singer S.R."/>
            <person name="Sinharoy S."/>
            <person name="Sterck L."/>
            <person name="Viollet A."/>
            <person name="Wang B.B."/>
            <person name="Wang K."/>
            <person name="Wang M."/>
            <person name="Wang X."/>
            <person name="Warfsmann J."/>
            <person name="Weissenbach J."/>
            <person name="White D.D."/>
            <person name="White J.D."/>
            <person name="Wiley G.B."/>
            <person name="Wincker P."/>
            <person name="Xing Y."/>
            <person name="Yang L."/>
            <person name="Yao Z."/>
            <person name="Ying F."/>
            <person name="Zhai J."/>
            <person name="Zhou L."/>
            <person name="Zuber A."/>
            <person name="Denarie J."/>
            <person name="Dixon R.A."/>
            <person name="May G.D."/>
            <person name="Schwartz D.C."/>
            <person name="Rogers J."/>
            <person name="Quetier F."/>
            <person name="Town C.D."/>
            <person name="Roe B.A."/>
        </authorList>
    </citation>
    <scope>NUCLEOTIDE SEQUENCE [LARGE SCALE GENOMIC DNA]</scope>
    <source>
        <strain evidence="7">A17</strain>
        <strain evidence="10 11">cv. Jemalong A17</strain>
    </source>
</reference>
<dbReference type="Proteomes" id="UP000265566">
    <property type="component" value="Chromosome 1"/>
</dbReference>
<dbReference type="OMA" id="DSPTVIF"/>
<dbReference type="AlphaFoldDB" id="G7I4X4"/>
<evidence type="ECO:0000313" key="11">
    <source>
        <dbReference type="Proteomes" id="UP000002051"/>
    </source>
</evidence>
<dbReference type="Proteomes" id="UP000002051">
    <property type="component" value="Unassembled WGS sequence"/>
</dbReference>
<comment type="subcellular location">
    <subcellularLocation>
        <location evidence="1">Mitochondrion</location>
    </subcellularLocation>
</comment>
<dbReference type="EMBL" id="BT137604">
    <property type="protein sequence ID" value="AFK37399.1"/>
    <property type="molecule type" value="mRNA"/>
</dbReference>
<reference evidence="7 11" key="3">
    <citation type="journal article" date="2014" name="BMC Genomics">
        <title>An improved genome release (version Mt4.0) for the model legume Medicago truncatula.</title>
        <authorList>
            <person name="Tang H."/>
            <person name="Krishnakumar V."/>
            <person name="Bidwell S."/>
            <person name="Rosen B."/>
            <person name="Chan A."/>
            <person name="Zhou S."/>
            <person name="Gentzbittel L."/>
            <person name="Childs K.L."/>
            <person name="Yandell M."/>
            <person name="Gundlach H."/>
            <person name="Mayer K.F."/>
            <person name="Schwartz D.C."/>
            <person name="Town C.D."/>
        </authorList>
    </citation>
    <scope>GENOME REANNOTATION</scope>
    <source>
        <strain evidence="10 11">cv. Jemalong A17</strain>
    </source>
</reference>
<sequence length="135" mass="15298">MEKIVFGSSMISLFQKLLKKPPSSRFVAAFHPLQTPNPIIPLNQGHDLPTETLPTSPILTHQFVGSSSSTLIFPSFPFGFASKPVLENGILSHVAEDAELEDAQTLWADSVKKKRKKKMNKHKYQKLRKRMRRQT</sequence>
<dbReference type="EMBL" id="CM001217">
    <property type="protein sequence ID" value="AES62087.1"/>
    <property type="molecule type" value="Genomic_DNA"/>
</dbReference>
<evidence type="ECO:0000256" key="3">
    <source>
        <dbReference type="ARBA" id="ARBA00035647"/>
    </source>
</evidence>
<evidence type="ECO:0000256" key="4">
    <source>
        <dbReference type="ARBA" id="ARBA00035682"/>
    </source>
</evidence>
<accession>G7I4X4</accession>
<dbReference type="Gramene" id="rna5455">
    <property type="protein sequence ID" value="RHN81416.1"/>
    <property type="gene ID" value="gene5455"/>
</dbReference>
<dbReference type="EMBL" id="PSQE01000001">
    <property type="protein sequence ID" value="RHN81416.1"/>
    <property type="molecule type" value="Genomic_DNA"/>
</dbReference>
<keyword evidence="2" id="KW-0496">Mitochondrion</keyword>
<comment type="similarity">
    <text evidence="3">Belongs to the mitochondrion-specific ribosomal protein mS38 family.</text>
</comment>
<organism evidence="7 11">
    <name type="scientific">Medicago truncatula</name>
    <name type="common">Barrel medic</name>
    <name type="synonym">Medicago tribuloides</name>
    <dbReference type="NCBI Taxonomy" id="3880"/>
    <lineage>
        <taxon>Eukaryota</taxon>
        <taxon>Viridiplantae</taxon>
        <taxon>Streptophyta</taxon>
        <taxon>Embryophyta</taxon>
        <taxon>Tracheophyta</taxon>
        <taxon>Spermatophyta</taxon>
        <taxon>Magnoliopsida</taxon>
        <taxon>eudicotyledons</taxon>
        <taxon>Gunneridae</taxon>
        <taxon>Pentapetalae</taxon>
        <taxon>rosids</taxon>
        <taxon>fabids</taxon>
        <taxon>Fabales</taxon>
        <taxon>Fabaceae</taxon>
        <taxon>Papilionoideae</taxon>
        <taxon>50 kb inversion clade</taxon>
        <taxon>NPAAA clade</taxon>
        <taxon>Hologalegina</taxon>
        <taxon>IRL clade</taxon>
        <taxon>Trifolieae</taxon>
        <taxon>Medicago</taxon>
    </lineage>
</organism>
<dbReference type="GO" id="GO:0005739">
    <property type="term" value="C:mitochondrion"/>
    <property type="evidence" value="ECO:0007669"/>
    <property type="project" value="UniProtKB-SubCell"/>
</dbReference>
<dbReference type="STRING" id="3880.G7I4X4"/>
<feature type="region of interest" description="Disordered" evidence="5">
    <location>
        <begin position="111"/>
        <end position="135"/>
    </location>
</feature>
<proteinExistence type="evidence at transcript level"/>
<dbReference type="EnsemblPlants" id="AES62087">
    <property type="protein sequence ID" value="AES62087"/>
    <property type="gene ID" value="MTR_1g093790"/>
</dbReference>
<reference evidence="10" key="4">
    <citation type="submission" date="2015-04" db="UniProtKB">
        <authorList>
            <consortium name="EnsemblPlants"/>
        </authorList>
    </citation>
    <scope>IDENTIFICATION</scope>
    <source>
        <strain evidence="10">cv. Jemalong A17</strain>
    </source>
</reference>
<protein>
    <recommendedName>
        <fullName evidence="4">Small ribosomal subunit protein mS38</fullName>
    </recommendedName>
</protein>
<dbReference type="Pfam" id="PF08213">
    <property type="entry name" value="COX24_C"/>
    <property type="match status" value="1"/>
</dbReference>
<dbReference type="SMART" id="SM01155">
    <property type="entry name" value="DUF1713"/>
    <property type="match status" value="1"/>
</dbReference>
<evidence type="ECO:0000313" key="9">
    <source>
        <dbReference type="EMBL" id="RHN81416.1"/>
    </source>
</evidence>
<reference evidence="8" key="2">
    <citation type="submission" date="2012-05" db="EMBL/GenBank/DDBJ databases">
        <authorList>
            <person name="Krishnakumar V."/>
            <person name="Cheung F."/>
            <person name="Xiao Y."/>
            <person name="Chan A."/>
            <person name="Moskal W.A."/>
            <person name="Town C.D."/>
        </authorList>
    </citation>
    <scope>NUCLEOTIDE SEQUENCE</scope>
</reference>
<evidence type="ECO:0000259" key="6">
    <source>
        <dbReference type="SMART" id="SM01155"/>
    </source>
</evidence>
<dbReference type="PANTHER" id="PTHR32035:SF3">
    <property type="entry name" value="SMALL RIBOSOMAL SUBUNIT PROTEIN MS38"/>
    <property type="match status" value="1"/>
</dbReference>
<dbReference type="InterPro" id="IPR013177">
    <property type="entry name" value="Ribosomal_mS38_C"/>
</dbReference>
<dbReference type="PANTHER" id="PTHR32035">
    <property type="entry name" value="AURORA KINASE A-INTERACTING PROTEIN"/>
    <property type="match status" value="1"/>
</dbReference>
<dbReference type="PaxDb" id="3880-AES62087"/>
<reference evidence="9" key="5">
    <citation type="journal article" date="2018" name="Nat. Plants">
        <title>Whole-genome landscape of Medicago truncatula symbiotic genes.</title>
        <authorList>
            <person name="Pecrix Y."/>
            <person name="Gamas P."/>
            <person name="Carrere S."/>
        </authorList>
    </citation>
    <scope>NUCLEOTIDE SEQUENCE</scope>
    <source>
        <tissue evidence="9">Leaves</tissue>
    </source>
</reference>
<evidence type="ECO:0000313" key="10">
    <source>
        <dbReference type="EnsemblPlants" id="AES62087"/>
    </source>
</evidence>
<evidence type="ECO:0000313" key="8">
    <source>
        <dbReference type="EMBL" id="AFK37399.1"/>
    </source>
</evidence>
<evidence type="ECO:0000256" key="5">
    <source>
        <dbReference type="SAM" id="MobiDB-lite"/>
    </source>
</evidence>
<gene>
    <name evidence="10" type="primary">11422382</name>
    <name evidence="7" type="ordered locus">MTR_1g093790</name>
    <name evidence="9" type="ORF">MtrunA17_Chr1g0198821</name>
</gene>
<dbReference type="OrthoDB" id="1932216at2759"/>
<dbReference type="KEGG" id="mtr:11422382"/>
<name>G7I4X4_MEDTR</name>
<feature type="compositionally biased region" description="Basic residues" evidence="5">
    <location>
        <begin position="112"/>
        <end position="135"/>
    </location>
</feature>
<dbReference type="eggNOG" id="ENOG502S8UR">
    <property type="taxonomic scope" value="Eukaryota"/>
</dbReference>
<dbReference type="HOGENOM" id="CLU_113090_0_0_1"/>
<evidence type="ECO:0000256" key="2">
    <source>
        <dbReference type="ARBA" id="ARBA00023128"/>
    </source>
</evidence>
<evidence type="ECO:0000313" key="7">
    <source>
        <dbReference type="EMBL" id="AES62087.1"/>
    </source>
</evidence>
<keyword evidence="11" id="KW-1185">Reference proteome</keyword>